<reference evidence="8 9" key="1">
    <citation type="submission" date="2016-11" db="EMBL/GenBank/DDBJ databases">
        <authorList>
            <person name="Jaros S."/>
            <person name="Januszkiewicz K."/>
            <person name="Wedrychowicz H."/>
        </authorList>
    </citation>
    <scope>NUCLEOTIDE SEQUENCE [LARGE SCALE GENOMIC DNA]</scope>
    <source>
        <strain evidence="8 9">DSM 10068</strain>
    </source>
</reference>
<accession>A0A1M5YML9</accession>
<evidence type="ECO:0000256" key="2">
    <source>
        <dbReference type="ARBA" id="ARBA00022884"/>
    </source>
</evidence>
<comment type="subcellular location">
    <subcellularLocation>
        <location evidence="6">Cytoplasm</location>
    </subcellularLocation>
</comment>
<dbReference type="SMART" id="SM00393">
    <property type="entry name" value="R3H"/>
    <property type="match status" value="1"/>
</dbReference>
<evidence type="ECO:0000256" key="6">
    <source>
        <dbReference type="HAMAP-Rule" id="MF_00867"/>
    </source>
</evidence>
<keyword evidence="2 6" id="KW-0694">RNA-binding</keyword>
<dbReference type="InterPro" id="IPR038247">
    <property type="entry name" value="Jag_N_dom_sf"/>
</dbReference>
<keyword evidence="5 6" id="KW-0961">Cell wall biogenesis/degradation</keyword>
<dbReference type="Gene3D" id="3.30.30.80">
    <property type="entry name" value="probable RNA-binding protein from clostridium symbiosum atcc 14940"/>
    <property type="match status" value="1"/>
</dbReference>
<comment type="similarity">
    <text evidence="6">Belongs to the KhpB RNA-binding protein family.</text>
</comment>
<dbReference type="CDD" id="cd02644">
    <property type="entry name" value="R3H_jag"/>
    <property type="match status" value="1"/>
</dbReference>
<dbReference type="Pfam" id="PF13083">
    <property type="entry name" value="KH_KhpA-B"/>
    <property type="match status" value="1"/>
</dbReference>
<keyword evidence="1 6" id="KW-0963">Cytoplasm</keyword>
<keyword evidence="9" id="KW-1185">Reference proteome</keyword>
<dbReference type="InterPro" id="IPR038008">
    <property type="entry name" value="Jag_KH"/>
</dbReference>
<comment type="function">
    <text evidence="6">A probable RNA chaperone. Forms a complex with KhpA which binds to cellular RNA and controls its expression. Plays a role in peptidoglycan (PG) homeostasis and cell length regulation.</text>
</comment>
<dbReference type="InterPro" id="IPR032782">
    <property type="entry name" value="KhpB_N"/>
</dbReference>
<dbReference type="Pfam" id="PF01424">
    <property type="entry name" value="R3H"/>
    <property type="match status" value="1"/>
</dbReference>
<organism evidence="8 9">
    <name type="scientific">Sporobacter termitidis DSM 10068</name>
    <dbReference type="NCBI Taxonomy" id="1123282"/>
    <lineage>
        <taxon>Bacteria</taxon>
        <taxon>Bacillati</taxon>
        <taxon>Bacillota</taxon>
        <taxon>Clostridia</taxon>
        <taxon>Eubacteriales</taxon>
        <taxon>Oscillospiraceae</taxon>
        <taxon>Sporobacter</taxon>
    </lineage>
</organism>
<dbReference type="SMART" id="SM01245">
    <property type="entry name" value="Jag_N"/>
    <property type="match status" value="1"/>
</dbReference>
<dbReference type="GO" id="GO:0071555">
    <property type="term" value="P:cell wall organization"/>
    <property type="evidence" value="ECO:0007669"/>
    <property type="project" value="UniProtKB-KW"/>
</dbReference>
<comment type="domain">
    <text evidence="6">Has an N-terminal Jag-N domain and 2 RNA-binding domains (KH and R3H).</text>
</comment>
<keyword evidence="4 6" id="KW-0143">Chaperone</keyword>
<dbReference type="HAMAP" id="MF_00867">
    <property type="entry name" value="KhpB"/>
    <property type="match status" value="1"/>
</dbReference>
<proteinExistence type="inferred from homology"/>
<evidence type="ECO:0000256" key="1">
    <source>
        <dbReference type="ARBA" id="ARBA00022490"/>
    </source>
</evidence>
<dbReference type="PANTHER" id="PTHR35800">
    <property type="entry name" value="PROTEIN JAG"/>
    <property type="match status" value="1"/>
</dbReference>
<evidence type="ECO:0000259" key="7">
    <source>
        <dbReference type="PROSITE" id="PS51061"/>
    </source>
</evidence>
<dbReference type="SUPFAM" id="SSF82708">
    <property type="entry name" value="R3H domain"/>
    <property type="match status" value="1"/>
</dbReference>
<feature type="domain" description="R3H" evidence="7">
    <location>
        <begin position="142"/>
        <end position="208"/>
    </location>
</feature>
<gene>
    <name evidence="6" type="primary">khpB</name>
    <name evidence="6" type="synonym">eloR</name>
    <name evidence="8" type="ORF">SAMN02745823_02660</name>
</gene>
<sequence>MLKSIEVSGKSEEDAIQTALGQLGLMRDEVSVEIIQQAKAGFLGLKSTPAVIRVSYECDETHAERVEKFLTGLFLRMGVKATPEIKEADGVISVNLTGEDPGALIGRRGETLDAIQHLTNYVVNRGLSGRVRVNVDTENYRERRNEALEHLAEKVASKVIKYRRNMTLEPMNSYERHIIHTALQDYENVTTYSIGTEPNRRIVVAYEHKAGPNASSPAPNYKEWH</sequence>
<dbReference type="GO" id="GO:0005737">
    <property type="term" value="C:cytoplasm"/>
    <property type="evidence" value="ECO:0007669"/>
    <property type="project" value="UniProtKB-SubCell"/>
</dbReference>
<dbReference type="STRING" id="1123282.SAMN02745823_02660"/>
<dbReference type="Gene3D" id="3.30.300.20">
    <property type="match status" value="1"/>
</dbReference>
<dbReference type="InterPro" id="IPR001374">
    <property type="entry name" value="R3H_dom"/>
</dbReference>
<dbReference type="RefSeq" id="WP_073079816.1">
    <property type="nucleotide sequence ID" value="NZ_FQXV01000009.1"/>
</dbReference>
<protein>
    <recommendedName>
        <fullName evidence="6">RNA-binding protein KhpB</fullName>
    </recommendedName>
    <alternativeName>
        <fullName evidence="6">RNA-binding protein EloR</fullName>
    </alternativeName>
</protein>
<dbReference type="SMART" id="SM00322">
    <property type="entry name" value="KH"/>
    <property type="match status" value="1"/>
</dbReference>
<dbReference type="EMBL" id="FQXV01000009">
    <property type="protein sequence ID" value="SHI13158.1"/>
    <property type="molecule type" value="Genomic_DNA"/>
</dbReference>
<dbReference type="CDD" id="cd02414">
    <property type="entry name" value="KH-II_Jag"/>
    <property type="match status" value="1"/>
</dbReference>
<dbReference type="Gene3D" id="3.30.1370.50">
    <property type="entry name" value="R3H-like domain"/>
    <property type="match status" value="1"/>
</dbReference>
<dbReference type="AlphaFoldDB" id="A0A1M5YML9"/>
<comment type="caution">
    <text evidence="6">Lacks conserved residue(s) required for the propagation of feature annotation.</text>
</comment>
<dbReference type="InterPro" id="IPR039247">
    <property type="entry name" value="KhpB"/>
</dbReference>
<dbReference type="InterPro" id="IPR034079">
    <property type="entry name" value="R3H_KhpB"/>
</dbReference>
<dbReference type="InterPro" id="IPR036867">
    <property type="entry name" value="R3H_dom_sf"/>
</dbReference>
<comment type="subunit">
    <text evidence="6">Forms a complex with KhpA.</text>
</comment>
<dbReference type="Pfam" id="PF14804">
    <property type="entry name" value="Jag_N"/>
    <property type="match status" value="1"/>
</dbReference>
<dbReference type="GO" id="GO:0008360">
    <property type="term" value="P:regulation of cell shape"/>
    <property type="evidence" value="ECO:0007669"/>
    <property type="project" value="UniProtKB-KW"/>
</dbReference>
<dbReference type="InterPro" id="IPR004087">
    <property type="entry name" value="KH_dom"/>
</dbReference>
<dbReference type="GO" id="GO:0003723">
    <property type="term" value="F:RNA binding"/>
    <property type="evidence" value="ECO:0007669"/>
    <property type="project" value="UniProtKB-UniRule"/>
</dbReference>
<dbReference type="GO" id="GO:0009252">
    <property type="term" value="P:peptidoglycan biosynthetic process"/>
    <property type="evidence" value="ECO:0007669"/>
    <property type="project" value="UniProtKB-UniRule"/>
</dbReference>
<evidence type="ECO:0000256" key="5">
    <source>
        <dbReference type="ARBA" id="ARBA00023316"/>
    </source>
</evidence>
<dbReference type="NCBIfam" id="NF041568">
    <property type="entry name" value="Jag_EloR"/>
    <property type="match status" value="1"/>
</dbReference>
<dbReference type="InterPro" id="IPR015946">
    <property type="entry name" value="KH_dom-like_a/b"/>
</dbReference>
<name>A0A1M5YML9_9FIRM</name>
<dbReference type="OrthoDB" id="9794483at2"/>
<dbReference type="PANTHER" id="PTHR35800:SF1">
    <property type="entry name" value="RNA-BINDING PROTEIN KHPB"/>
    <property type="match status" value="1"/>
</dbReference>
<evidence type="ECO:0000256" key="3">
    <source>
        <dbReference type="ARBA" id="ARBA00022960"/>
    </source>
</evidence>
<evidence type="ECO:0000256" key="4">
    <source>
        <dbReference type="ARBA" id="ARBA00023186"/>
    </source>
</evidence>
<dbReference type="PROSITE" id="PS51061">
    <property type="entry name" value="R3H"/>
    <property type="match status" value="1"/>
</dbReference>
<keyword evidence="3 6" id="KW-0133">Cell shape</keyword>
<evidence type="ECO:0000313" key="9">
    <source>
        <dbReference type="Proteomes" id="UP000183995"/>
    </source>
</evidence>
<evidence type="ECO:0000313" key="8">
    <source>
        <dbReference type="EMBL" id="SHI13158.1"/>
    </source>
</evidence>
<dbReference type="Proteomes" id="UP000183995">
    <property type="component" value="Unassembled WGS sequence"/>
</dbReference>